<sequence>MAALKAHRLEWLPKLDRSSVTSQAPKHIYPDRISEEKGRIELEQCIKPPLPKESTTSPASQPTIKSQA</sequence>
<evidence type="ECO:0000313" key="2">
    <source>
        <dbReference type="EMBL" id="TGO59094.1"/>
    </source>
</evidence>
<dbReference type="Proteomes" id="UP000297527">
    <property type="component" value="Unassembled WGS sequence"/>
</dbReference>
<proteinExistence type="predicted"/>
<evidence type="ECO:0000313" key="3">
    <source>
        <dbReference type="Proteomes" id="UP000297527"/>
    </source>
</evidence>
<organism evidence="2 3">
    <name type="scientific">Botryotinia convoluta</name>
    <dbReference type="NCBI Taxonomy" id="54673"/>
    <lineage>
        <taxon>Eukaryota</taxon>
        <taxon>Fungi</taxon>
        <taxon>Dikarya</taxon>
        <taxon>Ascomycota</taxon>
        <taxon>Pezizomycotina</taxon>
        <taxon>Leotiomycetes</taxon>
        <taxon>Helotiales</taxon>
        <taxon>Sclerotiniaceae</taxon>
        <taxon>Botryotinia</taxon>
    </lineage>
</organism>
<feature type="compositionally biased region" description="Polar residues" evidence="1">
    <location>
        <begin position="53"/>
        <end position="68"/>
    </location>
</feature>
<evidence type="ECO:0000256" key="1">
    <source>
        <dbReference type="SAM" id="MobiDB-lite"/>
    </source>
</evidence>
<comment type="caution">
    <text evidence="2">The sequence shown here is derived from an EMBL/GenBank/DDBJ whole genome shotgun (WGS) entry which is preliminary data.</text>
</comment>
<protein>
    <submittedName>
        <fullName evidence="2">Uncharacterized protein</fullName>
    </submittedName>
</protein>
<keyword evidence="3" id="KW-1185">Reference proteome</keyword>
<name>A0A4Z1IEX7_9HELO</name>
<gene>
    <name evidence="2" type="ORF">BCON_0048g00200</name>
</gene>
<reference evidence="2 3" key="1">
    <citation type="submission" date="2017-12" db="EMBL/GenBank/DDBJ databases">
        <title>Comparative genomics of Botrytis spp.</title>
        <authorList>
            <person name="Valero-Jimenez C.A."/>
            <person name="Tapia P."/>
            <person name="Veloso J."/>
            <person name="Silva-Moreno E."/>
            <person name="Staats M."/>
            <person name="Valdes J.H."/>
            <person name="Van Kan J.A.L."/>
        </authorList>
    </citation>
    <scope>NUCLEOTIDE SEQUENCE [LARGE SCALE GENOMIC DNA]</scope>
    <source>
        <strain evidence="2 3">MUCL11595</strain>
    </source>
</reference>
<accession>A0A4Z1IEX7</accession>
<dbReference type="AlphaFoldDB" id="A0A4Z1IEX7"/>
<dbReference type="EMBL" id="PQXN01000048">
    <property type="protein sequence ID" value="TGO59094.1"/>
    <property type="molecule type" value="Genomic_DNA"/>
</dbReference>
<feature type="region of interest" description="Disordered" evidence="1">
    <location>
        <begin position="46"/>
        <end position="68"/>
    </location>
</feature>